<dbReference type="PRINTS" id="PR00368">
    <property type="entry name" value="FADPNR"/>
</dbReference>
<dbReference type="Gene3D" id="1.10.10.1100">
    <property type="entry name" value="BFD-like [2Fe-2S]-binding domain"/>
    <property type="match status" value="1"/>
</dbReference>
<feature type="domain" description="BFD-like [2Fe-2S]-binding" evidence="2">
    <location>
        <begin position="507"/>
        <end position="558"/>
    </location>
</feature>
<evidence type="ECO:0000256" key="1">
    <source>
        <dbReference type="ARBA" id="ARBA00023002"/>
    </source>
</evidence>
<evidence type="ECO:0000313" key="4">
    <source>
        <dbReference type="EMBL" id="SVA86579.1"/>
    </source>
</evidence>
<dbReference type="InterPro" id="IPR036188">
    <property type="entry name" value="FAD/NAD-bd_sf"/>
</dbReference>
<dbReference type="PANTHER" id="PTHR42949">
    <property type="entry name" value="ANAEROBIC GLYCEROL-3-PHOSPHATE DEHYDROGENASE SUBUNIT B"/>
    <property type="match status" value="1"/>
</dbReference>
<organism evidence="4">
    <name type="scientific">marine metagenome</name>
    <dbReference type="NCBI Taxonomy" id="408172"/>
    <lineage>
        <taxon>unclassified sequences</taxon>
        <taxon>metagenomes</taxon>
        <taxon>ecological metagenomes</taxon>
    </lineage>
</organism>
<dbReference type="InterPro" id="IPR041854">
    <property type="entry name" value="BFD-like_2Fe2S-bd_dom_sf"/>
</dbReference>
<sequence length="589" mass="64979">MKNKKKKILPMRAIYSKNIESSSQIQFEFEGRVLYALPGDSIAAALTSYGIIDLRVTSSGESRGIFCGMGVCHDCLVEIDGNQNQRACMTKVKNGMRIFKQQFYGKHELNLAKQKEQNNGDIKVETPDILIVGGGVGGMSAASIAAESGLDVILIDDRVSLGGQFSKQPTPFHASTLISKIDPQIKLGKKLIKRMASSKVKVLNGVQIWAGFAERNVLAIIEGRNILFRPRRLIVATGAYERPIPIKGWTLPGVMTTGAVQTLLRTYNVIAGKEILIAGNGPFNIQVALELARAGASIVGISESAYKPGFNSIGPVIEMFRGSPKLVFQGIRYLKELKKNNIPIYYNYNLSSVKQNGDGLESTISLNSSSKRFGGKDISFKSDIVCMGYGFFPSNILLRNLGCDHTYDTLRRQLVVDRSNDFETKIPGIYAVGDCAGLGGAYAACEEGIIAGIHAVLSLGIKITKKQENECSISRSELKKHRKFQSGFWKLYSSQLPNYLDTQQETYICRCELVTMGHIRKEIQLGCLTIGEIKQRTRAGMGRCQGRYCASFLTEILESETHVPIDEEKFFAPRFPISPIKINEITKLQ</sequence>
<dbReference type="SUPFAM" id="SSF51905">
    <property type="entry name" value="FAD/NAD(P)-binding domain"/>
    <property type="match status" value="1"/>
</dbReference>
<keyword evidence="1" id="KW-0560">Oxidoreductase</keyword>
<dbReference type="CDD" id="cd19946">
    <property type="entry name" value="GlpA-like_Fer2_BFD-like"/>
    <property type="match status" value="1"/>
</dbReference>
<evidence type="ECO:0000259" key="2">
    <source>
        <dbReference type="Pfam" id="PF04324"/>
    </source>
</evidence>
<dbReference type="InterPro" id="IPR001041">
    <property type="entry name" value="2Fe-2S_ferredoxin-type"/>
</dbReference>
<dbReference type="PANTHER" id="PTHR42949:SF3">
    <property type="entry name" value="ANAEROBIC GLYCEROL-3-PHOSPHATE DEHYDROGENASE SUBUNIT B"/>
    <property type="match status" value="1"/>
</dbReference>
<dbReference type="Pfam" id="PF04324">
    <property type="entry name" value="Fer2_BFD"/>
    <property type="match status" value="1"/>
</dbReference>
<name>A0A381ZBK0_9ZZZZ</name>
<dbReference type="Gene3D" id="3.10.20.440">
    <property type="entry name" value="2Fe-2S iron-sulphur cluster binding domain, sarcosine oxidase, alpha subunit, N-terminal domain"/>
    <property type="match status" value="1"/>
</dbReference>
<dbReference type="Pfam" id="PF07992">
    <property type="entry name" value="Pyr_redox_2"/>
    <property type="match status" value="1"/>
</dbReference>
<dbReference type="GO" id="GO:0016491">
    <property type="term" value="F:oxidoreductase activity"/>
    <property type="evidence" value="ECO:0007669"/>
    <property type="project" value="UniProtKB-KW"/>
</dbReference>
<protein>
    <recommendedName>
        <fullName evidence="5">2Fe-2S ferredoxin-type domain-containing protein</fullName>
    </recommendedName>
</protein>
<dbReference type="InterPro" id="IPR023753">
    <property type="entry name" value="FAD/NAD-binding_dom"/>
</dbReference>
<dbReference type="EMBL" id="UINC01020670">
    <property type="protein sequence ID" value="SVA86579.1"/>
    <property type="molecule type" value="Genomic_DNA"/>
</dbReference>
<dbReference type="Gene3D" id="3.50.50.60">
    <property type="entry name" value="FAD/NAD(P)-binding domain"/>
    <property type="match status" value="2"/>
</dbReference>
<dbReference type="SUPFAM" id="SSF54292">
    <property type="entry name" value="2Fe-2S ferredoxin-like"/>
    <property type="match status" value="1"/>
</dbReference>
<proteinExistence type="predicted"/>
<reference evidence="4" key="1">
    <citation type="submission" date="2018-05" db="EMBL/GenBank/DDBJ databases">
        <authorList>
            <person name="Lanie J.A."/>
            <person name="Ng W.-L."/>
            <person name="Kazmierczak K.M."/>
            <person name="Andrzejewski T.M."/>
            <person name="Davidsen T.M."/>
            <person name="Wayne K.J."/>
            <person name="Tettelin H."/>
            <person name="Glass J.I."/>
            <person name="Rusch D."/>
            <person name="Podicherti R."/>
            <person name="Tsui H.-C.T."/>
            <person name="Winkler M.E."/>
        </authorList>
    </citation>
    <scope>NUCLEOTIDE SEQUENCE</scope>
</reference>
<dbReference type="AlphaFoldDB" id="A0A381ZBK0"/>
<dbReference type="InterPro" id="IPR036010">
    <property type="entry name" value="2Fe-2S_ferredoxin-like_sf"/>
</dbReference>
<dbReference type="PRINTS" id="PR00411">
    <property type="entry name" value="PNDRDTASEI"/>
</dbReference>
<accession>A0A381ZBK0</accession>
<dbReference type="InterPro" id="IPR042204">
    <property type="entry name" value="2Fe-2S-bd_N"/>
</dbReference>
<feature type="domain" description="FAD/NAD(P)-binding" evidence="3">
    <location>
        <begin position="128"/>
        <end position="448"/>
    </location>
</feature>
<evidence type="ECO:0008006" key="5">
    <source>
        <dbReference type="Google" id="ProtNLM"/>
    </source>
</evidence>
<evidence type="ECO:0000259" key="3">
    <source>
        <dbReference type="Pfam" id="PF07992"/>
    </source>
</evidence>
<dbReference type="InterPro" id="IPR007419">
    <property type="entry name" value="BFD-like_2Fe2S-bd_dom"/>
</dbReference>
<dbReference type="InterPro" id="IPR051691">
    <property type="entry name" value="Metab_Enz_Cyan_OpOx_G3PDH"/>
</dbReference>
<dbReference type="Pfam" id="PF13510">
    <property type="entry name" value="Fer2_4"/>
    <property type="match status" value="1"/>
</dbReference>
<dbReference type="CDD" id="cd00207">
    <property type="entry name" value="fer2"/>
    <property type="match status" value="1"/>
</dbReference>
<dbReference type="GO" id="GO:0051536">
    <property type="term" value="F:iron-sulfur cluster binding"/>
    <property type="evidence" value="ECO:0007669"/>
    <property type="project" value="InterPro"/>
</dbReference>
<gene>
    <name evidence="4" type="ORF">METZ01_LOCUS139433</name>
</gene>